<feature type="region of interest" description="Disordered" evidence="1">
    <location>
        <begin position="345"/>
        <end position="417"/>
    </location>
</feature>
<keyword evidence="3" id="KW-1185">Reference proteome</keyword>
<gene>
    <name evidence="2" type="ORF">NDU88_005289</name>
</gene>
<evidence type="ECO:0000313" key="3">
    <source>
        <dbReference type="Proteomes" id="UP001066276"/>
    </source>
</evidence>
<evidence type="ECO:0000313" key="2">
    <source>
        <dbReference type="EMBL" id="KAJ1107902.1"/>
    </source>
</evidence>
<name>A0AAV7MXF2_PLEWA</name>
<dbReference type="Pfam" id="PF14895">
    <property type="entry name" value="PPPI_inhib"/>
    <property type="match status" value="1"/>
</dbReference>
<dbReference type="GO" id="GO:0019902">
    <property type="term" value="F:phosphatase binding"/>
    <property type="evidence" value="ECO:0007669"/>
    <property type="project" value="InterPro"/>
</dbReference>
<dbReference type="InterPro" id="IPR026142">
    <property type="entry name" value="Pro_pase_1_reg_su_36"/>
</dbReference>
<dbReference type="PANTHER" id="PTHR21055:SF3">
    <property type="entry name" value="PROTEIN PHOSPHATASE 1 REGULATORY SUBUNIT 36"/>
    <property type="match status" value="1"/>
</dbReference>
<evidence type="ECO:0008006" key="4">
    <source>
        <dbReference type="Google" id="ProtNLM"/>
    </source>
</evidence>
<organism evidence="2 3">
    <name type="scientific">Pleurodeles waltl</name>
    <name type="common">Iberian ribbed newt</name>
    <dbReference type="NCBI Taxonomy" id="8319"/>
    <lineage>
        <taxon>Eukaryota</taxon>
        <taxon>Metazoa</taxon>
        <taxon>Chordata</taxon>
        <taxon>Craniata</taxon>
        <taxon>Vertebrata</taxon>
        <taxon>Euteleostomi</taxon>
        <taxon>Amphibia</taxon>
        <taxon>Batrachia</taxon>
        <taxon>Caudata</taxon>
        <taxon>Salamandroidea</taxon>
        <taxon>Salamandridae</taxon>
        <taxon>Pleurodelinae</taxon>
        <taxon>Pleurodeles</taxon>
    </lineage>
</organism>
<reference evidence="2" key="1">
    <citation type="journal article" date="2022" name="bioRxiv">
        <title>Sequencing and chromosome-scale assembly of the giantPleurodeles waltlgenome.</title>
        <authorList>
            <person name="Brown T."/>
            <person name="Elewa A."/>
            <person name="Iarovenko S."/>
            <person name="Subramanian E."/>
            <person name="Araus A.J."/>
            <person name="Petzold A."/>
            <person name="Susuki M."/>
            <person name="Suzuki K.-i.T."/>
            <person name="Hayashi T."/>
            <person name="Toyoda A."/>
            <person name="Oliveira C."/>
            <person name="Osipova E."/>
            <person name="Leigh N.D."/>
            <person name="Simon A."/>
            <person name="Yun M.H."/>
        </authorList>
    </citation>
    <scope>NUCLEOTIDE SEQUENCE</scope>
    <source>
        <strain evidence="2">20211129_DDA</strain>
        <tissue evidence="2">Liver</tissue>
    </source>
</reference>
<dbReference type="PANTHER" id="PTHR21055">
    <property type="entry name" value="PROTEIN PHOSPHATASE 1 REGULATORY SUBUNIT 36"/>
    <property type="match status" value="1"/>
</dbReference>
<protein>
    <recommendedName>
        <fullName evidence="4">Protein phosphatase 1 regulatory subunit 36</fullName>
    </recommendedName>
</protein>
<accession>A0AAV7MXF2</accession>
<comment type="caution">
    <text evidence="2">The sequence shown here is derived from an EMBL/GenBank/DDBJ whole genome shotgun (WGS) entry which is preliminary data.</text>
</comment>
<dbReference type="AlphaFoldDB" id="A0AAV7MXF2"/>
<sequence>MKRSEITKPTPGRWYWKDDTKTLEFASHGPGADFREKTKKVKAIHFQEAGSIESRQFVNAASRSSPSIFRSLLSTRALDLTFLGRKQINKQLHKYITLDDVKYVALGLLEEHEIQHMVLFSAELRNQQLDDFLMALLYYLDCYLERMSLDKKPRSLMTNISQLEMKEMDDVLTRTGLAEKHFAHMYCILVLGVGNPELHHMACGRSKASTTQKDRNLYEALYNFCTAVAWVAFRRKDLDLIQEEVGRLLRSNAFNPALRLKDDLGENQTKLSFEKKKTINKRPAIRSIVNQRSPALISLMPSPKEKADYLFQQHQLHPNSTQRHTDSDRWMEMSDIFTSKVGIIGEPRRNFNPQTLIPHTADDDDDDDENKARKSNASFNSEHRGSAFDTGTRGGISRPGTVISRATTEGGYSDTEE</sequence>
<evidence type="ECO:0000256" key="1">
    <source>
        <dbReference type="SAM" id="MobiDB-lite"/>
    </source>
</evidence>
<dbReference type="Proteomes" id="UP001066276">
    <property type="component" value="Chromosome 9"/>
</dbReference>
<proteinExistence type="predicted"/>
<dbReference type="EMBL" id="JANPWB010000013">
    <property type="protein sequence ID" value="KAJ1107902.1"/>
    <property type="molecule type" value="Genomic_DNA"/>
</dbReference>